<evidence type="ECO:0000313" key="2">
    <source>
        <dbReference type="EMBL" id="AKB40441.1"/>
    </source>
</evidence>
<evidence type="ECO:0000313" key="3">
    <source>
        <dbReference type="Proteomes" id="UP000033058"/>
    </source>
</evidence>
<reference evidence="2 3" key="1">
    <citation type="submission" date="2014-07" db="EMBL/GenBank/DDBJ databases">
        <title>Methanogenic archaea and the global carbon cycle.</title>
        <authorList>
            <person name="Henriksen J.R."/>
            <person name="Luke J."/>
            <person name="Reinhart S."/>
            <person name="Benedict M.N."/>
            <person name="Youngblut N.D."/>
            <person name="Metcalf M.E."/>
            <person name="Whitaker R.J."/>
            <person name="Metcalf W.W."/>
        </authorList>
    </citation>
    <scope>NUCLEOTIDE SEQUENCE [LARGE SCALE GENOMIC DNA]</scope>
    <source>
        <strain evidence="2 3">WWM610</strain>
    </source>
</reference>
<evidence type="ECO:0000256" key="1">
    <source>
        <dbReference type="SAM" id="Phobius"/>
    </source>
</evidence>
<feature type="transmembrane region" description="Helical" evidence="1">
    <location>
        <begin position="12"/>
        <end position="29"/>
    </location>
</feature>
<dbReference type="Pfam" id="PF11345">
    <property type="entry name" value="DUF3147"/>
    <property type="match status" value="1"/>
</dbReference>
<feature type="transmembrane region" description="Helical" evidence="1">
    <location>
        <begin position="90"/>
        <end position="114"/>
    </location>
</feature>
<sequence length="140" mass="14973">MELDLRDLGIRFVFGGTAVAACYILLQHLPSKSFAGVFAAFPAVMAAAVIMAGHFGSSEQASDIALGASAGMIGCAVCVLTATFCMEHLNLWGLSLEIALIAWFFSSYAAITLMQVFSKKEKEKETAGKRNFKIQASEKP</sequence>
<dbReference type="InterPro" id="IPR036259">
    <property type="entry name" value="MFS_trans_sf"/>
</dbReference>
<dbReference type="EMBL" id="CP009509">
    <property type="protein sequence ID" value="AKB40441.1"/>
    <property type="molecule type" value="Genomic_DNA"/>
</dbReference>
<keyword evidence="1" id="KW-0812">Transmembrane</keyword>
<protein>
    <recommendedName>
        <fullName evidence="4">DUF3147 family protein</fullName>
    </recommendedName>
</protein>
<dbReference type="AlphaFoldDB" id="A0A0E3LFA7"/>
<gene>
    <name evidence="2" type="ORF">MSMAW_1450</name>
</gene>
<keyword evidence="1" id="KW-0472">Membrane</keyword>
<dbReference type="GeneID" id="24851144"/>
<evidence type="ECO:0008006" key="4">
    <source>
        <dbReference type="Google" id="ProtNLM"/>
    </source>
</evidence>
<name>A0A0E3LFA7_METMZ</name>
<proteinExistence type="predicted"/>
<dbReference type="PROSITE" id="PS51257">
    <property type="entry name" value="PROKAR_LIPOPROTEIN"/>
    <property type="match status" value="1"/>
</dbReference>
<dbReference type="RefSeq" id="WP_011035087.1">
    <property type="nucleotide sequence ID" value="NZ_CP009509.1"/>
</dbReference>
<feature type="transmembrane region" description="Helical" evidence="1">
    <location>
        <begin position="35"/>
        <end position="52"/>
    </location>
</feature>
<dbReference type="Proteomes" id="UP000033058">
    <property type="component" value="Chromosome"/>
</dbReference>
<dbReference type="PATRIC" id="fig|1434117.4.peg.1842"/>
<dbReference type="HOGENOM" id="CLU_158393_0_0_2"/>
<organism evidence="2 3">
    <name type="scientific">Methanosarcina mazei WWM610</name>
    <dbReference type="NCBI Taxonomy" id="1434117"/>
    <lineage>
        <taxon>Archaea</taxon>
        <taxon>Methanobacteriati</taxon>
        <taxon>Methanobacteriota</taxon>
        <taxon>Stenosarchaea group</taxon>
        <taxon>Methanomicrobia</taxon>
        <taxon>Methanosarcinales</taxon>
        <taxon>Methanosarcinaceae</taxon>
        <taxon>Methanosarcina</taxon>
    </lineage>
</organism>
<keyword evidence="1" id="KW-1133">Transmembrane helix</keyword>
<feature type="transmembrane region" description="Helical" evidence="1">
    <location>
        <begin position="64"/>
        <end position="84"/>
    </location>
</feature>
<dbReference type="SUPFAM" id="SSF103473">
    <property type="entry name" value="MFS general substrate transporter"/>
    <property type="match status" value="1"/>
</dbReference>
<accession>A0A0E3LFA7</accession>
<dbReference type="InterPro" id="IPR021493">
    <property type="entry name" value="DUF3147"/>
</dbReference>